<dbReference type="EMBL" id="MAAO01000002">
    <property type="protein sequence ID" value="OUR99951.1"/>
    <property type="molecule type" value="Genomic_DNA"/>
</dbReference>
<dbReference type="Proteomes" id="UP000196531">
    <property type="component" value="Unassembled WGS sequence"/>
</dbReference>
<gene>
    <name evidence="1" type="ORF">A9Q84_02665</name>
</gene>
<dbReference type="AlphaFoldDB" id="A0A1Y5FCM6"/>
<sequence length="383" mass="43225">MLKIIIVTLSVMSSVYGNGVDTFCTDYQKNFEHKVEICHVPGGDDSQSFVKCVDYDGAKTHLGITIANTNPNSHSHKHHDYLGRCSSDEVDEVWMCNAGIKHEKHNSEHEVCIGNNCTSTIDTNHNFEFLNFDIADYFGEDSSGFSNVTVRASGSVDFNTASASLGDHVLSNVEFQLASERIGSEYFVDICWENKKNNNEAVTLQISNNIYGTQQGSSYLEMTSLEKRFHIKCSTTDSFSDLSYVSNTTYARQESFSMLGPVGLNNVDITNCVIRQFFRESRIAGREQRSNMLKAIRVSSNVKSNVQEDPEVDVKLRFCQVEKIPSRRGPPKFKCFNHNMNNDSLRNFLGTRKQRNKDYPGYCLTQRQGQNVACKEIYMGTND</sequence>
<proteinExistence type="predicted"/>
<accession>A0A1Y5FCM6</accession>
<evidence type="ECO:0000313" key="2">
    <source>
        <dbReference type="Proteomes" id="UP000196531"/>
    </source>
</evidence>
<protein>
    <submittedName>
        <fullName evidence="1">Uncharacterized protein</fullName>
    </submittedName>
</protein>
<evidence type="ECO:0000313" key="1">
    <source>
        <dbReference type="EMBL" id="OUR99951.1"/>
    </source>
</evidence>
<reference evidence="2" key="1">
    <citation type="journal article" date="2017" name="Proc. Natl. Acad. Sci. U.S.A.">
        <title>Simulation of Deepwater Horizon oil plume reveals substrate specialization within a complex community of hydrocarbon-degraders.</title>
        <authorList>
            <person name="Hu P."/>
            <person name="Dubinsky E.A."/>
            <person name="Probst A.J."/>
            <person name="Wang J."/>
            <person name="Sieber C.M.K."/>
            <person name="Tom L.M."/>
            <person name="Gardinali P."/>
            <person name="Banfield J.F."/>
            <person name="Atlas R.M."/>
            <person name="Andersen G.L."/>
        </authorList>
    </citation>
    <scope>NUCLEOTIDE SEQUENCE [LARGE SCALE GENOMIC DNA]</scope>
</reference>
<organism evidence="1 2">
    <name type="scientific">Halobacteriovorax marinus</name>
    <dbReference type="NCBI Taxonomy" id="97084"/>
    <lineage>
        <taxon>Bacteria</taxon>
        <taxon>Pseudomonadati</taxon>
        <taxon>Bdellovibrionota</taxon>
        <taxon>Bacteriovoracia</taxon>
        <taxon>Bacteriovoracales</taxon>
        <taxon>Halobacteriovoraceae</taxon>
        <taxon>Halobacteriovorax</taxon>
    </lineage>
</organism>
<comment type="caution">
    <text evidence="1">The sequence shown here is derived from an EMBL/GenBank/DDBJ whole genome shotgun (WGS) entry which is preliminary data.</text>
</comment>
<name>A0A1Y5FCM6_9BACT</name>